<name>A0A1W1YX26_9HYPH</name>
<evidence type="ECO:0000259" key="1">
    <source>
        <dbReference type="Pfam" id="PF01425"/>
    </source>
</evidence>
<protein>
    <submittedName>
        <fullName evidence="2">Amidase</fullName>
    </submittedName>
</protein>
<dbReference type="SUPFAM" id="SSF75304">
    <property type="entry name" value="Amidase signature (AS) enzymes"/>
    <property type="match status" value="1"/>
</dbReference>
<dbReference type="STRING" id="937218.SAMN06297251_10249"/>
<feature type="domain" description="Amidase" evidence="1">
    <location>
        <begin position="21"/>
        <end position="200"/>
    </location>
</feature>
<dbReference type="PANTHER" id="PTHR46310:SF7">
    <property type="entry name" value="AMIDASE 1"/>
    <property type="match status" value="1"/>
</dbReference>
<dbReference type="PANTHER" id="PTHR46310">
    <property type="entry name" value="AMIDASE 1"/>
    <property type="match status" value="1"/>
</dbReference>
<dbReference type="PROSITE" id="PS00571">
    <property type="entry name" value="AMIDASES"/>
    <property type="match status" value="1"/>
</dbReference>
<dbReference type="AlphaFoldDB" id="A0A1W1YX26"/>
<dbReference type="Proteomes" id="UP000192656">
    <property type="component" value="Unassembled WGS sequence"/>
</dbReference>
<dbReference type="InterPro" id="IPR036928">
    <property type="entry name" value="AS_sf"/>
</dbReference>
<dbReference type="Pfam" id="PF01425">
    <property type="entry name" value="Amidase"/>
    <property type="match status" value="1"/>
</dbReference>
<dbReference type="InterPro" id="IPR023631">
    <property type="entry name" value="Amidase_dom"/>
</dbReference>
<dbReference type="OrthoDB" id="9811471at2"/>
<dbReference type="RefSeq" id="WP_084408520.1">
    <property type="nucleotide sequence ID" value="NZ_FWXR01000002.1"/>
</dbReference>
<accession>A0A1W1YX26</accession>
<dbReference type="EMBL" id="FWXR01000002">
    <property type="protein sequence ID" value="SMC40704.1"/>
    <property type="molecule type" value="Genomic_DNA"/>
</dbReference>
<gene>
    <name evidence="2" type="ORF">SAMN06297251_10249</name>
</gene>
<dbReference type="InterPro" id="IPR020556">
    <property type="entry name" value="Amidase_CS"/>
</dbReference>
<evidence type="ECO:0000313" key="2">
    <source>
        <dbReference type="EMBL" id="SMC40704.1"/>
    </source>
</evidence>
<reference evidence="2 3" key="1">
    <citation type="submission" date="2017-04" db="EMBL/GenBank/DDBJ databases">
        <authorList>
            <person name="Afonso C.L."/>
            <person name="Miller P.J."/>
            <person name="Scott M.A."/>
            <person name="Spackman E."/>
            <person name="Goraichik I."/>
            <person name="Dimitrov K.M."/>
            <person name="Suarez D.L."/>
            <person name="Swayne D.E."/>
        </authorList>
    </citation>
    <scope>NUCLEOTIDE SEQUENCE [LARGE SCALE GENOMIC DNA]</scope>
    <source>
        <strain evidence="2 3">CGMCC 1.10972</strain>
    </source>
</reference>
<dbReference type="NCBIfam" id="NF006169">
    <property type="entry name" value="PRK08310.1"/>
    <property type="match status" value="1"/>
</dbReference>
<sequence length="404" mass="42267">MLIETDPVRAFMPYPPVAVPNAAEGPLKGLTFAVKDLFDVEGYRTGCGCPLKLAMSEVKTRTAPSVQRLLNAGAKFMGKTHTDELAWSLYGLNAHFGTPINPAAPDRIPGGSSSGSAAAVAAGLVDFAVGTDTGGSVRAPASFCGLWTLRPTHGRVSLEDCMELAASFDTFGLFAREAKTLLAALEVVSGEDVVTLPAEPRLLAPVDMVAQLKPEPRAVYDETFGGLSAKPVEVYPDGGANALYDAFRLLQAADAKRAVVPFIQTSGMPLAAGIDERAAFAAGLSEAEEAEGNAVRDPYRAFIDDLLGDDGVLLAPVVHDAAFHLDAGRDVFDGFRHDAMRLLCVCGMSGLPQVVFPAGTVDGAPYGLSMIGPRGSDLSLVRLAARLFGTLARPTPKIVALTPA</sequence>
<evidence type="ECO:0000313" key="3">
    <source>
        <dbReference type="Proteomes" id="UP000192656"/>
    </source>
</evidence>
<dbReference type="Gene3D" id="3.90.1300.10">
    <property type="entry name" value="Amidase signature (AS) domain"/>
    <property type="match status" value="1"/>
</dbReference>
<proteinExistence type="predicted"/>
<organism evidence="2 3">
    <name type="scientific">Fulvimarina manganoxydans</name>
    <dbReference type="NCBI Taxonomy" id="937218"/>
    <lineage>
        <taxon>Bacteria</taxon>
        <taxon>Pseudomonadati</taxon>
        <taxon>Pseudomonadota</taxon>
        <taxon>Alphaproteobacteria</taxon>
        <taxon>Hyphomicrobiales</taxon>
        <taxon>Aurantimonadaceae</taxon>
        <taxon>Fulvimarina</taxon>
    </lineage>
</organism>
<keyword evidence="3" id="KW-1185">Reference proteome</keyword>